<sequence>MTPSNLRCVVAQAWRSTGSRRKFSSSSPGKGDPDRFIEALKARVYKFTDSKDGSECIKKIRVRGAAVLTGYLLGFALIKKPSWDMARRLEKRGVSLTNPPIPDDLLAKAFQINWTTGDSEGETRRRESETLVSQTMPPNLRCVVAQAWRSTGSRRNFSSSPPGKGDPKSFIASFKLSVCPSFKTFRFGAWSLCGFTFYGATESYKVYKLSHERLELYDLQRQKRDRKRKRKISGESHPMNE</sequence>
<reference evidence="1 2" key="1">
    <citation type="submission" date="2022-03" db="EMBL/GenBank/DDBJ databases">
        <authorList>
            <person name="Nunn A."/>
            <person name="Chopra R."/>
            <person name="Nunn A."/>
            <person name="Contreras Garrido A."/>
        </authorList>
    </citation>
    <scope>NUCLEOTIDE SEQUENCE [LARGE SCALE GENOMIC DNA]</scope>
</reference>
<dbReference type="AlphaFoldDB" id="A0AAU9S1L3"/>
<proteinExistence type="predicted"/>
<evidence type="ECO:0000313" key="1">
    <source>
        <dbReference type="EMBL" id="CAH2054668.1"/>
    </source>
</evidence>
<protein>
    <submittedName>
        <fullName evidence="1">Uncharacterized protein</fullName>
    </submittedName>
</protein>
<name>A0AAU9S1L3_THLAR</name>
<accession>A0AAU9S1L3</accession>
<evidence type="ECO:0000313" key="2">
    <source>
        <dbReference type="Proteomes" id="UP000836841"/>
    </source>
</evidence>
<dbReference type="EMBL" id="OU466859">
    <property type="protein sequence ID" value="CAH2054668.1"/>
    <property type="molecule type" value="Genomic_DNA"/>
</dbReference>
<organism evidence="1 2">
    <name type="scientific">Thlaspi arvense</name>
    <name type="common">Field penny-cress</name>
    <dbReference type="NCBI Taxonomy" id="13288"/>
    <lineage>
        <taxon>Eukaryota</taxon>
        <taxon>Viridiplantae</taxon>
        <taxon>Streptophyta</taxon>
        <taxon>Embryophyta</taxon>
        <taxon>Tracheophyta</taxon>
        <taxon>Spermatophyta</taxon>
        <taxon>Magnoliopsida</taxon>
        <taxon>eudicotyledons</taxon>
        <taxon>Gunneridae</taxon>
        <taxon>Pentapetalae</taxon>
        <taxon>rosids</taxon>
        <taxon>malvids</taxon>
        <taxon>Brassicales</taxon>
        <taxon>Brassicaceae</taxon>
        <taxon>Thlaspideae</taxon>
        <taxon>Thlaspi</taxon>
    </lineage>
</organism>
<gene>
    <name evidence="1" type="ORF">TAV2_LOCUS10924</name>
</gene>
<keyword evidence="2" id="KW-1185">Reference proteome</keyword>
<dbReference type="Proteomes" id="UP000836841">
    <property type="component" value="Chromosome 3"/>
</dbReference>